<keyword evidence="2" id="KW-0812">Transmembrane</keyword>
<accession>A0A7S0GKE4</accession>
<keyword evidence="3" id="KW-0732">Signal</keyword>
<sequence length="99" mass="10990">MSVTLMVPLLLAALARAESDFYRYKHMDRSGGVDMGTHMRLAVPPQLLFLLFVVLVGGIGFLAYKLLNIDADKKKKKNKTSKGKKGKKKSTPAKPDKQE</sequence>
<evidence type="ECO:0000313" key="4">
    <source>
        <dbReference type="EMBL" id="CAD8429745.1"/>
    </source>
</evidence>
<protein>
    <submittedName>
        <fullName evidence="4">Uncharacterized protein</fullName>
    </submittedName>
</protein>
<feature type="transmembrane region" description="Helical" evidence="2">
    <location>
        <begin position="43"/>
        <end position="67"/>
    </location>
</feature>
<feature type="chain" id="PRO_5031120354" evidence="3">
    <location>
        <begin position="18"/>
        <end position="99"/>
    </location>
</feature>
<proteinExistence type="predicted"/>
<dbReference type="AlphaFoldDB" id="A0A7S0GKE4"/>
<dbReference type="EMBL" id="HBEM01001217">
    <property type="protein sequence ID" value="CAD8429745.1"/>
    <property type="molecule type" value="Transcribed_RNA"/>
</dbReference>
<keyword evidence="2" id="KW-0472">Membrane</keyword>
<feature type="signal peptide" evidence="3">
    <location>
        <begin position="1"/>
        <end position="17"/>
    </location>
</feature>
<feature type="compositionally biased region" description="Basic residues" evidence="1">
    <location>
        <begin position="74"/>
        <end position="91"/>
    </location>
</feature>
<evidence type="ECO:0000256" key="2">
    <source>
        <dbReference type="SAM" id="Phobius"/>
    </source>
</evidence>
<organism evidence="4">
    <name type="scientific">Amorphochlora amoebiformis</name>
    <dbReference type="NCBI Taxonomy" id="1561963"/>
    <lineage>
        <taxon>Eukaryota</taxon>
        <taxon>Sar</taxon>
        <taxon>Rhizaria</taxon>
        <taxon>Cercozoa</taxon>
        <taxon>Chlorarachniophyceae</taxon>
        <taxon>Amorphochlora</taxon>
    </lineage>
</organism>
<name>A0A7S0GKE4_9EUKA</name>
<evidence type="ECO:0000256" key="1">
    <source>
        <dbReference type="SAM" id="MobiDB-lite"/>
    </source>
</evidence>
<reference evidence="4" key="1">
    <citation type="submission" date="2021-01" db="EMBL/GenBank/DDBJ databases">
        <authorList>
            <person name="Corre E."/>
            <person name="Pelletier E."/>
            <person name="Niang G."/>
            <person name="Scheremetjew M."/>
            <person name="Finn R."/>
            <person name="Kale V."/>
            <person name="Holt S."/>
            <person name="Cochrane G."/>
            <person name="Meng A."/>
            <person name="Brown T."/>
            <person name="Cohen L."/>
        </authorList>
    </citation>
    <scope>NUCLEOTIDE SEQUENCE</scope>
    <source>
        <strain evidence="4">CCMP2058</strain>
    </source>
</reference>
<evidence type="ECO:0000256" key="3">
    <source>
        <dbReference type="SAM" id="SignalP"/>
    </source>
</evidence>
<keyword evidence="2" id="KW-1133">Transmembrane helix</keyword>
<feature type="region of interest" description="Disordered" evidence="1">
    <location>
        <begin position="74"/>
        <end position="99"/>
    </location>
</feature>
<gene>
    <name evidence="4" type="ORF">LAMO00422_LOCUS894</name>
</gene>